<dbReference type="SMART" id="SM00388">
    <property type="entry name" value="HisKA"/>
    <property type="match status" value="1"/>
</dbReference>
<proteinExistence type="predicted"/>
<evidence type="ECO:0000256" key="4">
    <source>
        <dbReference type="ARBA" id="ARBA00022679"/>
    </source>
</evidence>
<comment type="caution">
    <text evidence="10">The sequence shown here is derived from an EMBL/GenBank/DDBJ whole genome shotgun (WGS) entry which is preliminary data.</text>
</comment>
<dbReference type="Pfam" id="PF02518">
    <property type="entry name" value="HATPase_c"/>
    <property type="match status" value="1"/>
</dbReference>
<dbReference type="Gene3D" id="3.30.565.10">
    <property type="entry name" value="Histidine kinase-like ATPase, C-terminal domain"/>
    <property type="match status" value="1"/>
</dbReference>
<evidence type="ECO:0000256" key="2">
    <source>
        <dbReference type="ARBA" id="ARBA00012438"/>
    </source>
</evidence>
<dbReference type="SUPFAM" id="SSF55874">
    <property type="entry name" value="ATPase domain of HSP90 chaperone/DNA topoisomerase II/histidine kinase"/>
    <property type="match status" value="1"/>
</dbReference>
<dbReference type="InterPro" id="IPR036097">
    <property type="entry name" value="HisK_dim/P_sf"/>
</dbReference>
<dbReference type="SUPFAM" id="SSF47384">
    <property type="entry name" value="Homodimeric domain of signal transducing histidine kinase"/>
    <property type="match status" value="1"/>
</dbReference>
<dbReference type="InterPro" id="IPR003018">
    <property type="entry name" value="GAF"/>
</dbReference>
<keyword evidence="8" id="KW-0902">Two-component regulatory system</keyword>
<name>A0ABS7SPV7_9BURK</name>
<dbReference type="SMART" id="SM00387">
    <property type="entry name" value="HATPase_c"/>
    <property type="match status" value="1"/>
</dbReference>
<keyword evidence="3" id="KW-0597">Phosphoprotein</keyword>
<dbReference type="SUPFAM" id="SSF55781">
    <property type="entry name" value="GAF domain-like"/>
    <property type="match status" value="1"/>
</dbReference>
<evidence type="ECO:0000313" key="11">
    <source>
        <dbReference type="Proteomes" id="UP000809349"/>
    </source>
</evidence>
<dbReference type="PROSITE" id="PS50109">
    <property type="entry name" value="HIS_KIN"/>
    <property type="match status" value="1"/>
</dbReference>
<evidence type="ECO:0000256" key="7">
    <source>
        <dbReference type="ARBA" id="ARBA00022840"/>
    </source>
</evidence>
<gene>
    <name evidence="10" type="ORF">I4X03_013245</name>
</gene>
<dbReference type="SMART" id="SM00065">
    <property type="entry name" value="GAF"/>
    <property type="match status" value="1"/>
</dbReference>
<evidence type="ECO:0000256" key="3">
    <source>
        <dbReference type="ARBA" id="ARBA00022553"/>
    </source>
</evidence>
<reference evidence="10 11" key="1">
    <citation type="submission" date="2021-01" db="EMBL/GenBank/DDBJ databases">
        <authorList>
            <person name="Ruan W."/>
            <person name="Khan S.A."/>
            <person name="Jeon C.O."/>
        </authorList>
    </citation>
    <scope>NUCLEOTIDE SEQUENCE [LARGE SCALE GENOMIC DNA]</scope>
    <source>
        <strain evidence="10 11">R798</strain>
    </source>
</reference>
<dbReference type="Proteomes" id="UP000809349">
    <property type="component" value="Unassembled WGS sequence"/>
</dbReference>
<dbReference type="EMBL" id="JAFBIL020000005">
    <property type="protein sequence ID" value="MBZ2208226.1"/>
    <property type="molecule type" value="Genomic_DNA"/>
</dbReference>
<keyword evidence="4" id="KW-0808">Transferase</keyword>
<evidence type="ECO:0000256" key="8">
    <source>
        <dbReference type="ARBA" id="ARBA00023012"/>
    </source>
</evidence>
<dbReference type="InterPro" id="IPR050351">
    <property type="entry name" value="BphY/WalK/GraS-like"/>
</dbReference>
<feature type="domain" description="Histidine kinase" evidence="9">
    <location>
        <begin position="180"/>
        <end position="392"/>
    </location>
</feature>
<dbReference type="CDD" id="cd00075">
    <property type="entry name" value="HATPase"/>
    <property type="match status" value="1"/>
</dbReference>
<dbReference type="PANTHER" id="PTHR42878:SF7">
    <property type="entry name" value="SENSOR HISTIDINE KINASE GLRK"/>
    <property type="match status" value="1"/>
</dbReference>
<dbReference type="EC" id="2.7.13.3" evidence="2"/>
<dbReference type="InterPro" id="IPR036890">
    <property type="entry name" value="HATPase_C_sf"/>
</dbReference>
<dbReference type="CDD" id="cd00082">
    <property type="entry name" value="HisKA"/>
    <property type="match status" value="1"/>
</dbReference>
<dbReference type="InterPro" id="IPR005467">
    <property type="entry name" value="His_kinase_dom"/>
</dbReference>
<dbReference type="InterPro" id="IPR003661">
    <property type="entry name" value="HisK_dim/P_dom"/>
</dbReference>
<evidence type="ECO:0000256" key="5">
    <source>
        <dbReference type="ARBA" id="ARBA00022741"/>
    </source>
</evidence>
<evidence type="ECO:0000256" key="6">
    <source>
        <dbReference type="ARBA" id="ARBA00022777"/>
    </source>
</evidence>
<dbReference type="GO" id="GO:0016301">
    <property type="term" value="F:kinase activity"/>
    <property type="evidence" value="ECO:0007669"/>
    <property type="project" value="UniProtKB-KW"/>
</dbReference>
<dbReference type="PANTHER" id="PTHR42878">
    <property type="entry name" value="TWO-COMPONENT HISTIDINE KINASE"/>
    <property type="match status" value="1"/>
</dbReference>
<dbReference type="Gene3D" id="3.30.450.40">
    <property type="match status" value="1"/>
</dbReference>
<sequence>MPQGYGDSVREIQSIKAVPRILETVSSMTGLGFVCVAYVTEEAWVTCAVLDKLGFGLKPGDPLDVRTTLCREVRAAKAPIVIDCVNESVAFRDHHTPKMYGFESYFSVPVYRPGGEYFGTLCGLDPKRASLSDPATVSTMTLFAELISAQLESAHTLAEAEAALQRERETAELREQFIAVLGHDLRTPLGAIQTGVDVLKRKHSDPGAQPVLERMERSVGRMSALVDDVVDFARGRMGGGIALALYREDRLDLVFEQVIGELRGMYPERRLVTTIQPNLRLRCDAGRMAQMLSNLLKNALVHGSADHPIRVAAHSVDGRFYLMVTNHGPELTDRVSAQLFKPFWRAATEQPRDGLGLGLFIVSEIARSHGGEIDVLSAGSTTSFRFTMPDTA</sequence>
<keyword evidence="7" id="KW-0067">ATP-binding</keyword>
<dbReference type="InterPro" id="IPR004358">
    <property type="entry name" value="Sig_transdc_His_kin-like_C"/>
</dbReference>
<dbReference type="Gene3D" id="1.10.287.130">
    <property type="match status" value="1"/>
</dbReference>
<dbReference type="Pfam" id="PF00512">
    <property type="entry name" value="HisKA"/>
    <property type="match status" value="1"/>
</dbReference>
<keyword evidence="6 10" id="KW-0418">Kinase</keyword>
<evidence type="ECO:0000259" key="9">
    <source>
        <dbReference type="PROSITE" id="PS50109"/>
    </source>
</evidence>
<comment type="catalytic activity">
    <reaction evidence="1">
        <text>ATP + protein L-histidine = ADP + protein N-phospho-L-histidine.</text>
        <dbReference type="EC" id="2.7.13.3"/>
    </reaction>
</comment>
<dbReference type="InterPro" id="IPR003594">
    <property type="entry name" value="HATPase_dom"/>
</dbReference>
<keyword evidence="5" id="KW-0547">Nucleotide-binding</keyword>
<keyword evidence="11" id="KW-1185">Reference proteome</keyword>
<dbReference type="InterPro" id="IPR029016">
    <property type="entry name" value="GAF-like_dom_sf"/>
</dbReference>
<reference evidence="10 11" key="2">
    <citation type="submission" date="2021-08" db="EMBL/GenBank/DDBJ databases">
        <title>Massilia sp. R798.</title>
        <authorList>
            <person name="Baek J.H."/>
            <person name="Jung H.S."/>
            <person name="Kim K.R."/>
            <person name="Jeon C.O."/>
        </authorList>
    </citation>
    <scope>NUCLEOTIDE SEQUENCE [LARGE SCALE GENOMIC DNA]</scope>
    <source>
        <strain evidence="10 11">R798</strain>
    </source>
</reference>
<protein>
    <recommendedName>
        <fullName evidence="2">histidine kinase</fullName>
        <ecNumber evidence="2">2.7.13.3</ecNumber>
    </recommendedName>
</protein>
<organism evidence="10 11">
    <name type="scientific">Massilia soli</name>
    <dbReference type="NCBI Taxonomy" id="2792854"/>
    <lineage>
        <taxon>Bacteria</taxon>
        <taxon>Pseudomonadati</taxon>
        <taxon>Pseudomonadota</taxon>
        <taxon>Betaproteobacteria</taxon>
        <taxon>Burkholderiales</taxon>
        <taxon>Oxalobacteraceae</taxon>
        <taxon>Telluria group</taxon>
        <taxon>Massilia</taxon>
    </lineage>
</organism>
<dbReference type="PRINTS" id="PR00344">
    <property type="entry name" value="BCTRLSENSOR"/>
</dbReference>
<accession>A0ABS7SPV7</accession>
<dbReference type="Pfam" id="PF01590">
    <property type="entry name" value="GAF"/>
    <property type="match status" value="1"/>
</dbReference>
<evidence type="ECO:0000256" key="1">
    <source>
        <dbReference type="ARBA" id="ARBA00000085"/>
    </source>
</evidence>
<evidence type="ECO:0000313" key="10">
    <source>
        <dbReference type="EMBL" id="MBZ2208226.1"/>
    </source>
</evidence>